<proteinExistence type="predicted"/>
<accession>A0A7Z1B1C3</accession>
<dbReference type="AlphaFoldDB" id="A0A7Z1B1C3"/>
<comment type="caution">
    <text evidence="2">The sequence shown here is derived from an EMBL/GenBank/DDBJ whole genome shotgun (WGS) entry which is preliminary data.</text>
</comment>
<dbReference type="SUPFAM" id="SSF47336">
    <property type="entry name" value="ACP-like"/>
    <property type="match status" value="1"/>
</dbReference>
<dbReference type="Pfam" id="PF00550">
    <property type="entry name" value="PP-binding"/>
    <property type="match status" value="1"/>
</dbReference>
<name>A0A7Z1B1C3_9PSEU</name>
<dbReference type="EMBL" id="MSIF01000001">
    <property type="protein sequence ID" value="OLF14545.1"/>
    <property type="molecule type" value="Genomic_DNA"/>
</dbReference>
<dbReference type="Gene3D" id="1.10.1200.10">
    <property type="entry name" value="ACP-like"/>
    <property type="match status" value="1"/>
</dbReference>
<organism evidence="2 3">
    <name type="scientific">Actinophytocola xinjiangensis</name>
    <dbReference type="NCBI Taxonomy" id="485602"/>
    <lineage>
        <taxon>Bacteria</taxon>
        <taxon>Bacillati</taxon>
        <taxon>Actinomycetota</taxon>
        <taxon>Actinomycetes</taxon>
        <taxon>Pseudonocardiales</taxon>
        <taxon>Pseudonocardiaceae</taxon>
    </lineage>
</organism>
<evidence type="ECO:0000313" key="2">
    <source>
        <dbReference type="EMBL" id="OLF14545.1"/>
    </source>
</evidence>
<sequence length="83" mass="9371">MSNDVELEIMRYLESEFEDSGIDRCADIFALGYVNSLFALELVTFVERRFDITIGTDDLDLDNFRSVEAMARLVGTIRAAAGR</sequence>
<evidence type="ECO:0000259" key="1">
    <source>
        <dbReference type="PROSITE" id="PS50075"/>
    </source>
</evidence>
<feature type="domain" description="Carrier" evidence="1">
    <location>
        <begin position="1"/>
        <end position="78"/>
    </location>
</feature>
<keyword evidence="3" id="KW-1185">Reference proteome</keyword>
<dbReference type="Proteomes" id="UP000185696">
    <property type="component" value="Unassembled WGS sequence"/>
</dbReference>
<protein>
    <recommendedName>
        <fullName evidence="1">Carrier domain-containing protein</fullName>
    </recommendedName>
</protein>
<dbReference type="InterPro" id="IPR009081">
    <property type="entry name" value="PP-bd_ACP"/>
</dbReference>
<gene>
    <name evidence="2" type="ORF">BLA60_03220</name>
</gene>
<dbReference type="InterPro" id="IPR036736">
    <property type="entry name" value="ACP-like_sf"/>
</dbReference>
<dbReference type="PROSITE" id="PS50075">
    <property type="entry name" value="CARRIER"/>
    <property type="match status" value="1"/>
</dbReference>
<reference evidence="2 3" key="1">
    <citation type="submission" date="2016-12" db="EMBL/GenBank/DDBJ databases">
        <title>The draft genome sequence of Actinophytocola xinjiangensis.</title>
        <authorList>
            <person name="Wang W."/>
            <person name="Yuan L."/>
        </authorList>
    </citation>
    <scope>NUCLEOTIDE SEQUENCE [LARGE SCALE GENOMIC DNA]</scope>
    <source>
        <strain evidence="2 3">CGMCC 4.4663</strain>
    </source>
</reference>
<evidence type="ECO:0000313" key="3">
    <source>
        <dbReference type="Proteomes" id="UP000185696"/>
    </source>
</evidence>